<dbReference type="PROSITE" id="PS00518">
    <property type="entry name" value="ZF_RING_1"/>
    <property type="match status" value="1"/>
</dbReference>
<feature type="domain" description="RING-type" evidence="6">
    <location>
        <begin position="3"/>
        <end position="29"/>
    </location>
</feature>
<feature type="domain" description="Ubiquitin-like" evidence="5">
    <location>
        <begin position="61"/>
        <end position="134"/>
    </location>
</feature>
<evidence type="ECO:0000256" key="1">
    <source>
        <dbReference type="ARBA" id="ARBA00022723"/>
    </source>
</evidence>
<sequence length="212" mass="23502">MSLNCGHSLCERCVNGTGEQEISVCPICRTDITAKVPNFALLGALDEVSEALRSAPASEKFLIFARTIEGKLIALDDLNENTTILTVKQRLCARTGHSTADQLLMFNGNRLMEDRSLRQSMINKHDTIEMKSRRLVTGTNRSAPPFREIFASASHRHVLEEEEEAEGGELAAVLEELRSLFNIIDDNANSVRQSLRSSRNSRPGQNEECAIS</sequence>
<gene>
    <name evidence="7" type="ORF">MSPICULIGERA_LOCUS25880</name>
</gene>
<dbReference type="CDD" id="cd17039">
    <property type="entry name" value="Ubl_ubiquitin_like"/>
    <property type="match status" value="1"/>
</dbReference>
<dbReference type="Pfam" id="PF00240">
    <property type="entry name" value="ubiquitin"/>
    <property type="match status" value="1"/>
</dbReference>
<reference evidence="7" key="1">
    <citation type="submission" date="2023-06" db="EMBL/GenBank/DDBJ databases">
        <authorList>
            <person name="Delattre M."/>
        </authorList>
    </citation>
    <scope>NUCLEOTIDE SEQUENCE</scope>
    <source>
        <strain evidence="7">AF72</strain>
    </source>
</reference>
<keyword evidence="8" id="KW-1185">Reference proteome</keyword>
<feature type="non-terminal residue" evidence="7">
    <location>
        <position position="1"/>
    </location>
</feature>
<dbReference type="PROSITE" id="PS50089">
    <property type="entry name" value="ZF_RING_2"/>
    <property type="match status" value="1"/>
</dbReference>
<dbReference type="SMART" id="SM00213">
    <property type="entry name" value="UBQ"/>
    <property type="match status" value="1"/>
</dbReference>
<evidence type="ECO:0000256" key="3">
    <source>
        <dbReference type="ARBA" id="ARBA00022833"/>
    </source>
</evidence>
<accession>A0AA36DHW2</accession>
<dbReference type="InterPro" id="IPR029071">
    <property type="entry name" value="Ubiquitin-like_domsf"/>
</dbReference>
<evidence type="ECO:0000256" key="4">
    <source>
        <dbReference type="PROSITE-ProRule" id="PRU00175"/>
    </source>
</evidence>
<dbReference type="InterPro" id="IPR001841">
    <property type="entry name" value="Znf_RING"/>
</dbReference>
<evidence type="ECO:0000259" key="6">
    <source>
        <dbReference type="PROSITE" id="PS50089"/>
    </source>
</evidence>
<dbReference type="Proteomes" id="UP001177023">
    <property type="component" value="Unassembled WGS sequence"/>
</dbReference>
<evidence type="ECO:0000313" key="8">
    <source>
        <dbReference type="Proteomes" id="UP001177023"/>
    </source>
</evidence>
<proteinExistence type="predicted"/>
<dbReference type="SUPFAM" id="SSF57850">
    <property type="entry name" value="RING/U-box"/>
    <property type="match status" value="1"/>
</dbReference>
<protein>
    <submittedName>
        <fullName evidence="7">Uncharacterized protein</fullName>
    </submittedName>
</protein>
<dbReference type="AlphaFoldDB" id="A0AA36DHW2"/>
<evidence type="ECO:0000259" key="5">
    <source>
        <dbReference type="PROSITE" id="PS50053"/>
    </source>
</evidence>
<dbReference type="Gene3D" id="3.30.40.10">
    <property type="entry name" value="Zinc/RING finger domain, C3HC4 (zinc finger)"/>
    <property type="match status" value="1"/>
</dbReference>
<keyword evidence="3" id="KW-0862">Zinc</keyword>
<dbReference type="InterPro" id="IPR000626">
    <property type="entry name" value="Ubiquitin-like_dom"/>
</dbReference>
<dbReference type="GO" id="GO:0008270">
    <property type="term" value="F:zinc ion binding"/>
    <property type="evidence" value="ECO:0007669"/>
    <property type="project" value="UniProtKB-KW"/>
</dbReference>
<organism evidence="7 8">
    <name type="scientific">Mesorhabditis spiculigera</name>
    <dbReference type="NCBI Taxonomy" id="96644"/>
    <lineage>
        <taxon>Eukaryota</taxon>
        <taxon>Metazoa</taxon>
        <taxon>Ecdysozoa</taxon>
        <taxon>Nematoda</taxon>
        <taxon>Chromadorea</taxon>
        <taxon>Rhabditida</taxon>
        <taxon>Rhabditina</taxon>
        <taxon>Rhabditomorpha</taxon>
        <taxon>Rhabditoidea</taxon>
        <taxon>Rhabditidae</taxon>
        <taxon>Mesorhabditinae</taxon>
        <taxon>Mesorhabditis</taxon>
    </lineage>
</organism>
<keyword evidence="1" id="KW-0479">Metal-binding</keyword>
<dbReference type="SUPFAM" id="SSF54236">
    <property type="entry name" value="Ubiquitin-like"/>
    <property type="match status" value="1"/>
</dbReference>
<dbReference type="EMBL" id="CATQJA010002710">
    <property type="protein sequence ID" value="CAJ0587927.1"/>
    <property type="molecule type" value="Genomic_DNA"/>
</dbReference>
<comment type="caution">
    <text evidence="7">The sequence shown here is derived from an EMBL/GenBank/DDBJ whole genome shotgun (WGS) entry which is preliminary data.</text>
</comment>
<dbReference type="PROSITE" id="PS50053">
    <property type="entry name" value="UBIQUITIN_2"/>
    <property type="match status" value="1"/>
</dbReference>
<dbReference type="Gene3D" id="3.10.20.90">
    <property type="entry name" value="Phosphatidylinositol 3-kinase Catalytic Subunit, Chain A, domain 1"/>
    <property type="match status" value="1"/>
</dbReference>
<evidence type="ECO:0000256" key="2">
    <source>
        <dbReference type="ARBA" id="ARBA00022771"/>
    </source>
</evidence>
<keyword evidence="2 4" id="KW-0863">Zinc-finger</keyword>
<name>A0AA36DHW2_9BILA</name>
<dbReference type="InterPro" id="IPR013083">
    <property type="entry name" value="Znf_RING/FYVE/PHD"/>
</dbReference>
<dbReference type="InterPro" id="IPR017907">
    <property type="entry name" value="Znf_RING_CS"/>
</dbReference>
<evidence type="ECO:0000313" key="7">
    <source>
        <dbReference type="EMBL" id="CAJ0587927.1"/>
    </source>
</evidence>